<evidence type="ECO:0000313" key="2">
    <source>
        <dbReference type="EMBL" id="TXG77116.1"/>
    </source>
</evidence>
<feature type="compositionally biased region" description="Basic and acidic residues" evidence="1">
    <location>
        <begin position="105"/>
        <end position="117"/>
    </location>
</feature>
<dbReference type="AlphaFoldDB" id="A0A5C7J988"/>
<proteinExistence type="predicted"/>
<gene>
    <name evidence="2" type="ORF">E6Q11_03325</name>
</gene>
<name>A0A5C7J988_9BACT</name>
<evidence type="ECO:0000256" key="1">
    <source>
        <dbReference type="SAM" id="MobiDB-lite"/>
    </source>
</evidence>
<protein>
    <submittedName>
        <fullName evidence="2">Uncharacterized protein</fullName>
    </submittedName>
</protein>
<evidence type="ECO:0000313" key="3">
    <source>
        <dbReference type="Proteomes" id="UP000321026"/>
    </source>
</evidence>
<reference evidence="2 3" key="1">
    <citation type="submission" date="2018-09" db="EMBL/GenBank/DDBJ databases">
        <title>Metagenome Assembled Genomes from an Advanced Water Purification Facility.</title>
        <authorList>
            <person name="Stamps B.W."/>
            <person name="Spear J.R."/>
        </authorList>
    </citation>
    <scope>NUCLEOTIDE SEQUENCE [LARGE SCALE GENOMIC DNA]</scope>
    <source>
        <strain evidence="2">Bin_63_2</strain>
    </source>
</reference>
<sequence length="130" mass="15171">MTIQEVETQLKKIDENITVRANENSDLAGVYWKDTYTYISMPKDDVRPKRTDMYCDSHGVPHRGFAEVVERVKAFVEQIQDPSYMEYLTEEFDDDIEQYRANLEKERKLAEQSKDTSSEELPPDSTQPIA</sequence>
<feature type="region of interest" description="Disordered" evidence="1">
    <location>
        <begin position="105"/>
        <end position="130"/>
    </location>
</feature>
<dbReference type="EMBL" id="SSDS01000053">
    <property type="protein sequence ID" value="TXG77116.1"/>
    <property type="molecule type" value="Genomic_DNA"/>
</dbReference>
<accession>A0A5C7J988</accession>
<comment type="caution">
    <text evidence="2">The sequence shown here is derived from an EMBL/GenBank/DDBJ whole genome shotgun (WGS) entry which is preliminary data.</text>
</comment>
<dbReference type="Proteomes" id="UP000321026">
    <property type="component" value="Unassembled WGS sequence"/>
</dbReference>
<organism evidence="2 3">
    <name type="scientific">Candidatus Dojkabacteria bacterium</name>
    <dbReference type="NCBI Taxonomy" id="2099670"/>
    <lineage>
        <taxon>Bacteria</taxon>
        <taxon>Candidatus Dojkabacteria</taxon>
    </lineage>
</organism>